<keyword evidence="2" id="KW-1185">Reference proteome</keyword>
<proteinExistence type="predicted"/>
<evidence type="ECO:0000313" key="2">
    <source>
        <dbReference type="Proteomes" id="UP000265618"/>
    </source>
</evidence>
<gene>
    <name evidence="1" type="ORF">KIPB_014146</name>
</gene>
<dbReference type="EMBL" id="BDIP01007101">
    <property type="protein sequence ID" value="GIQ91072.1"/>
    <property type="molecule type" value="Genomic_DNA"/>
</dbReference>
<feature type="non-terminal residue" evidence="1">
    <location>
        <position position="1"/>
    </location>
</feature>
<sequence length="51" mass="5829">MVRLDEYRTKSLNELMNVFKRRGSMRSGALDMDDAGFYFDPALLPLSLSLS</sequence>
<evidence type="ECO:0000313" key="1">
    <source>
        <dbReference type="EMBL" id="GIQ91072.1"/>
    </source>
</evidence>
<protein>
    <submittedName>
        <fullName evidence="1">Uncharacterized protein</fullName>
    </submittedName>
</protein>
<organism evidence="1 2">
    <name type="scientific">Kipferlia bialata</name>
    <dbReference type="NCBI Taxonomy" id="797122"/>
    <lineage>
        <taxon>Eukaryota</taxon>
        <taxon>Metamonada</taxon>
        <taxon>Carpediemonas-like organisms</taxon>
        <taxon>Kipferlia</taxon>
    </lineage>
</organism>
<reference evidence="1 2" key="1">
    <citation type="journal article" date="2018" name="PLoS ONE">
        <title>The draft genome of Kipferlia bialata reveals reductive genome evolution in fornicate parasites.</title>
        <authorList>
            <person name="Tanifuji G."/>
            <person name="Takabayashi S."/>
            <person name="Kume K."/>
            <person name="Takagi M."/>
            <person name="Nakayama T."/>
            <person name="Kamikawa R."/>
            <person name="Inagaki Y."/>
            <person name="Hashimoto T."/>
        </authorList>
    </citation>
    <scope>NUCLEOTIDE SEQUENCE [LARGE SCALE GENOMIC DNA]</scope>
    <source>
        <strain evidence="1">NY0173</strain>
    </source>
</reference>
<comment type="caution">
    <text evidence="1">The sequence shown here is derived from an EMBL/GenBank/DDBJ whole genome shotgun (WGS) entry which is preliminary data.</text>
</comment>
<name>A0A9K3DA50_9EUKA</name>
<dbReference type="Proteomes" id="UP000265618">
    <property type="component" value="Unassembled WGS sequence"/>
</dbReference>
<accession>A0A9K3DA50</accession>
<dbReference type="AlphaFoldDB" id="A0A9K3DA50"/>